<name>A0A835VD29_VANPL</name>
<comment type="caution">
    <text evidence="1">The sequence shown here is derived from an EMBL/GenBank/DDBJ whole genome shotgun (WGS) entry which is preliminary data.</text>
</comment>
<organism evidence="1 2">
    <name type="scientific">Vanilla planifolia</name>
    <name type="common">Vanilla</name>
    <dbReference type="NCBI Taxonomy" id="51239"/>
    <lineage>
        <taxon>Eukaryota</taxon>
        <taxon>Viridiplantae</taxon>
        <taxon>Streptophyta</taxon>
        <taxon>Embryophyta</taxon>
        <taxon>Tracheophyta</taxon>
        <taxon>Spermatophyta</taxon>
        <taxon>Magnoliopsida</taxon>
        <taxon>Liliopsida</taxon>
        <taxon>Asparagales</taxon>
        <taxon>Orchidaceae</taxon>
        <taxon>Vanilloideae</taxon>
        <taxon>Vanilleae</taxon>
        <taxon>Vanilla</taxon>
    </lineage>
</organism>
<dbReference type="EMBL" id="JADCNL010000002">
    <property type="protein sequence ID" value="KAG0492535.1"/>
    <property type="molecule type" value="Genomic_DNA"/>
</dbReference>
<protein>
    <submittedName>
        <fullName evidence="1">Uncharacterized protein</fullName>
    </submittedName>
</protein>
<dbReference type="Proteomes" id="UP000636800">
    <property type="component" value="Chromosome 2"/>
</dbReference>
<keyword evidence="2" id="KW-1185">Reference proteome</keyword>
<dbReference type="OrthoDB" id="568096at2759"/>
<dbReference type="AlphaFoldDB" id="A0A835VD29"/>
<evidence type="ECO:0000313" key="1">
    <source>
        <dbReference type="EMBL" id="KAG0492535.1"/>
    </source>
</evidence>
<accession>A0A835VD29</accession>
<evidence type="ECO:0000313" key="2">
    <source>
        <dbReference type="Proteomes" id="UP000636800"/>
    </source>
</evidence>
<gene>
    <name evidence="1" type="ORF">HPP92_005933</name>
</gene>
<sequence>MRKKHLLFQLHHVLSSTIQATECARTARKTGASIRTRLNFNIKPEAVVSI</sequence>
<proteinExistence type="predicted"/>
<reference evidence="1 2" key="1">
    <citation type="journal article" date="2020" name="Nat. Food">
        <title>A phased Vanilla planifolia genome enables genetic improvement of flavour and production.</title>
        <authorList>
            <person name="Hasing T."/>
            <person name="Tang H."/>
            <person name="Brym M."/>
            <person name="Khazi F."/>
            <person name="Huang T."/>
            <person name="Chambers A.H."/>
        </authorList>
    </citation>
    <scope>NUCLEOTIDE SEQUENCE [LARGE SCALE GENOMIC DNA]</scope>
    <source>
        <tissue evidence="1">Leaf</tissue>
    </source>
</reference>